<dbReference type="GO" id="GO:0050446">
    <property type="term" value="F:azobenzene reductase (NADP+) activity"/>
    <property type="evidence" value="ECO:0007669"/>
    <property type="project" value="UniProtKB-EC"/>
</dbReference>
<dbReference type="EC" id="1.7.1.6" evidence="3"/>
<comment type="similarity">
    <text evidence="1">Belongs to the azoreductase type 2 family.</text>
</comment>
<dbReference type="InterPro" id="IPR050712">
    <property type="entry name" value="NAD(P)H-dep_reductase"/>
</dbReference>
<gene>
    <name evidence="3" type="primary">azr</name>
    <name evidence="3" type="ORF">PAECIP111802_01098</name>
</gene>
<dbReference type="EMBL" id="CAJVCE010000002">
    <property type="protein sequence ID" value="CAG7624768.1"/>
    <property type="molecule type" value="Genomic_DNA"/>
</dbReference>
<dbReference type="Pfam" id="PF03358">
    <property type="entry name" value="FMN_red"/>
    <property type="match status" value="1"/>
</dbReference>
<dbReference type="PANTHER" id="PTHR30543">
    <property type="entry name" value="CHROMATE REDUCTASE"/>
    <property type="match status" value="1"/>
</dbReference>
<feature type="domain" description="NADPH-dependent FMN reductase-like" evidence="2">
    <location>
        <begin position="1"/>
        <end position="141"/>
    </location>
</feature>
<dbReference type="PANTHER" id="PTHR30543:SF21">
    <property type="entry name" value="NAD(P)H-DEPENDENT FMN REDUCTASE LOT6"/>
    <property type="match status" value="1"/>
</dbReference>
<reference evidence="3 4" key="1">
    <citation type="submission" date="2021-06" db="EMBL/GenBank/DDBJ databases">
        <authorList>
            <person name="Criscuolo A."/>
        </authorList>
    </citation>
    <scope>NUCLEOTIDE SEQUENCE [LARGE SCALE GENOMIC DNA]</scope>
    <source>
        <strain evidence="4">CIP 111802</strain>
    </source>
</reference>
<dbReference type="RefSeq" id="WP_218097429.1">
    <property type="nucleotide sequence ID" value="NZ_CAJVCE010000002.1"/>
</dbReference>
<evidence type="ECO:0000259" key="2">
    <source>
        <dbReference type="Pfam" id="PF03358"/>
    </source>
</evidence>
<dbReference type="InterPro" id="IPR005025">
    <property type="entry name" value="FMN_Rdtase-like_dom"/>
</dbReference>
<name>A0ABN7TH99_9BACL</name>
<comment type="caution">
    <text evidence="3">The sequence shown here is derived from an EMBL/GenBank/DDBJ whole genome shotgun (WGS) entry which is preliminary data.</text>
</comment>
<keyword evidence="3" id="KW-0560">Oxidoreductase</keyword>
<evidence type="ECO:0000313" key="4">
    <source>
        <dbReference type="Proteomes" id="UP000730618"/>
    </source>
</evidence>
<protein>
    <submittedName>
        <fullName evidence="3">NADPH azoreductase</fullName>
        <ecNumber evidence="3">1.7.1.6</ecNumber>
    </submittedName>
</protein>
<sequence length="191" mass="20723">MNIVIIAGSNRKASTGTRLTEYAERVMRQAGHHVTLFDLYRTPLPFYSPDDSHEEHAGLKQLKQLLKAADAVVLATPEYHGSVSGVLKNALDHLGSEHFGGKPVLSVSSSGGAVGVSSLQQMQAIVRNLHGINCPEWISIGGSQRRFFEAGQDSYEVGQEIDDRIHRVLRSFLELTALLRGKGNPGSPAPL</sequence>
<evidence type="ECO:0000313" key="3">
    <source>
        <dbReference type="EMBL" id="CAG7624768.1"/>
    </source>
</evidence>
<keyword evidence="4" id="KW-1185">Reference proteome</keyword>
<proteinExistence type="inferred from homology"/>
<accession>A0ABN7TH99</accession>
<organism evidence="3 4">
    <name type="scientific">Paenibacillus allorhizosphaerae</name>
    <dbReference type="NCBI Taxonomy" id="2849866"/>
    <lineage>
        <taxon>Bacteria</taxon>
        <taxon>Bacillati</taxon>
        <taxon>Bacillota</taxon>
        <taxon>Bacilli</taxon>
        <taxon>Bacillales</taxon>
        <taxon>Paenibacillaceae</taxon>
        <taxon>Paenibacillus</taxon>
    </lineage>
</organism>
<evidence type="ECO:0000256" key="1">
    <source>
        <dbReference type="ARBA" id="ARBA00009428"/>
    </source>
</evidence>
<dbReference type="Proteomes" id="UP000730618">
    <property type="component" value="Unassembled WGS sequence"/>
</dbReference>